<dbReference type="Proteomes" id="UP000694843">
    <property type="component" value="Unplaced"/>
</dbReference>
<proteinExistence type="predicted"/>
<feature type="chain" id="PRO_5034773433" evidence="2">
    <location>
        <begin position="21"/>
        <end position="615"/>
    </location>
</feature>
<dbReference type="RefSeq" id="XP_018010463.1">
    <property type="nucleotide sequence ID" value="XM_018154974.2"/>
</dbReference>
<sequence>MAKVTGLLCVMLVLAAAASAAPVTEESSSPNPTAINELIEGADPVENDITAPKTEIPVDEDKIIKELMDESATVGEVIPLEDDSPKNISKPDETPTHPENVKQEEGEPNGTVEKSPPEIESTKNVENAEDGGLVPVDEVIPPPKVAFVLGEYANPENSQDESGIQLVQGETQDGTPVISELGNEESFTDEVVDESMIPISEPALHDYPPETIFAEAEFHPDEEASMPDVPVGINPDTDYDAPLDDLMPTNAEGPADGNTGFVPDYDYPVHSSFVGPLHNPDDFAPGFFDDSLNYETRSGFFMPGPVMNVDLPSMDYPEMNKQSNHQEMEEIRPQFDHITAGLEENYHPGPIPGFIPNTEEEQGGPEANYPVYKDQPIVAAAMLNSNIPAVESTHAVDTPVPERVQMEESPESPEMNEPTALDNGIDTVDLTTLNINTIDFTTPANQDIDFVNPEEPITNDKKPDIVIELSLNRQEAAVNGRPFEMSQASNILNFIEDLITRMSHKPMMPDMTEHINEESEYPIPEMPMQNDFTYRFMNPNPYNRLAPREEVNYYGNYNYPSGNEFEYNPFFPLKPYSNQWTSPRFDNLHNNIYYGRFGFDSPPRSRRFAYNPFWN</sequence>
<dbReference type="GeneID" id="108667875"/>
<gene>
    <name evidence="4" type="primary">LOC108667875</name>
</gene>
<evidence type="ECO:0000256" key="2">
    <source>
        <dbReference type="SAM" id="SignalP"/>
    </source>
</evidence>
<organism evidence="3 4">
    <name type="scientific">Hyalella azteca</name>
    <name type="common">Amphipod</name>
    <dbReference type="NCBI Taxonomy" id="294128"/>
    <lineage>
        <taxon>Eukaryota</taxon>
        <taxon>Metazoa</taxon>
        <taxon>Ecdysozoa</taxon>
        <taxon>Arthropoda</taxon>
        <taxon>Crustacea</taxon>
        <taxon>Multicrustacea</taxon>
        <taxon>Malacostraca</taxon>
        <taxon>Eumalacostraca</taxon>
        <taxon>Peracarida</taxon>
        <taxon>Amphipoda</taxon>
        <taxon>Senticaudata</taxon>
        <taxon>Talitrida</taxon>
        <taxon>Talitroidea</taxon>
        <taxon>Hyalellidae</taxon>
        <taxon>Hyalella</taxon>
    </lineage>
</organism>
<keyword evidence="3" id="KW-1185">Reference proteome</keyword>
<dbReference type="KEGG" id="hazt:108667875"/>
<protein>
    <submittedName>
        <fullName evidence="4">Uncharacterized protein LOC108667875</fullName>
    </submittedName>
</protein>
<evidence type="ECO:0000256" key="1">
    <source>
        <dbReference type="SAM" id="MobiDB-lite"/>
    </source>
</evidence>
<reference evidence="4" key="1">
    <citation type="submission" date="2025-08" db="UniProtKB">
        <authorList>
            <consortium name="RefSeq"/>
        </authorList>
    </citation>
    <scope>IDENTIFICATION</scope>
    <source>
        <tissue evidence="4">Whole organism</tissue>
    </source>
</reference>
<dbReference type="OrthoDB" id="7482953at2759"/>
<feature type="compositionally biased region" description="Basic and acidic residues" evidence="1">
    <location>
        <begin position="83"/>
        <end position="105"/>
    </location>
</feature>
<accession>A0A8B7NA53</accession>
<feature type="signal peptide" evidence="2">
    <location>
        <begin position="1"/>
        <end position="20"/>
    </location>
</feature>
<name>A0A8B7NA53_HYAAZ</name>
<keyword evidence="2" id="KW-0732">Signal</keyword>
<dbReference type="AlphaFoldDB" id="A0A8B7NA53"/>
<evidence type="ECO:0000313" key="3">
    <source>
        <dbReference type="Proteomes" id="UP000694843"/>
    </source>
</evidence>
<feature type="region of interest" description="Disordered" evidence="1">
    <location>
        <begin position="75"/>
        <end position="138"/>
    </location>
</feature>
<evidence type="ECO:0000313" key="4">
    <source>
        <dbReference type="RefSeq" id="XP_018010463.1"/>
    </source>
</evidence>